<comment type="caution">
    <text evidence="2">The sequence shown here is derived from an EMBL/GenBank/DDBJ whole genome shotgun (WGS) entry which is preliminary data.</text>
</comment>
<protein>
    <submittedName>
        <fullName evidence="2">MBL fold metallo-hydrolase</fullName>
    </submittedName>
</protein>
<dbReference type="InterPro" id="IPR001279">
    <property type="entry name" value="Metallo-B-lactamas"/>
</dbReference>
<dbReference type="RefSeq" id="WP_386417175.1">
    <property type="nucleotide sequence ID" value="NZ_JBHSZO010000035.1"/>
</dbReference>
<dbReference type="EMBL" id="JBHSZO010000035">
    <property type="protein sequence ID" value="MFC7220477.1"/>
    <property type="molecule type" value="Genomic_DNA"/>
</dbReference>
<reference evidence="3" key="1">
    <citation type="journal article" date="2019" name="Int. J. Syst. Evol. Microbiol.">
        <title>The Global Catalogue of Microorganisms (GCM) 10K type strain sequencing project: providing services to taxonomists for standard genome sequencing and annotation.</title>
        <authorList>
            <consortium name="The Broad Institute Genomics Platform"/>
            <consortium name="The Broad Institute Genome Sequencing Center for Infectious Disease"/>
            <person name="Wu L."/>
            <person name="Ma J."/>
        </authorList>
    </citation>
    <scope>NUCLEOTIDE SEQUENCE [LARGE SCALE GENOMIC DNA]</scope>
    <source>
        <strain evidence="3">CGMCC 1.13681</strain>
    </source>
</reference>
<dbReference type="Pfam" id="PF00753">
    <property type="entry name" value="Lactamase_B"/>
    <property type="match status" value="1"/>
</dbReference>
<dbReference type="InterPro" id="IPR036866">
    <property type="entry name" value="RibonucZ/Hydroxyglut_hydro"/>
</dbReference>
<gene>
    <name evidence="2" type="ORF">ACFQLX_20265</name>
</gene>
<evidence type="ECO:0000313" key="3">
    <source>
        <dbReference type="Proteomes" id="UP001596413"/>
    </source>
</evidence>
<sequence length="233" mass="24345">MAARDWEALAPGVLRRRLPGWDATVGVVAGATKVLLIDSGSTLPEGARIAAQVRALLGRPVTDLALTHAHFDHVLGTASFPGARLHGPAGIGAALTEGREELREDAIRQGVPHRAAAKAAAALRAPDHLVADVHTLDLGDREVRLVNLGAAHSAQDLAVVVPGHPALVFCGDLVEESGPPQAGPDAHPAHWPAALDRLLDLGGEDARYVPGHGAVVDAAFVRRQRTELAHRFG</sequence>
<organism evidence="2 3">
    <name type="scientific">Streptomyces polyrhachis</name>
    <dbReference type="NCBI Taxonomy" id="1282885"/>
    <lineage>
        <taxon>Bacteria</taxon>
        <taxon>Bacillati</taxon>
        <taxon>Actinomycetota</taxon>
        <taxon>Actinomycetes</taxon>
        <taxon>Kitasatosporales</taxon>
        <taxon>Streptomycetaceae</taxon>
        <taxon>Streptomyces</taxon>
    </lineage>
</organism>
<dbReference type="Proteomes" id="UP001596413">
    <property type="component" value="Unassembled WGS sequence"/>
</dbReference>
<dbReference type="SUPFAM" id="SSF56281">
    <property type="entry name" value="Metallo-hydrolase/oxidoreductase"/>
    <property type="match status" value="1"/>
</dbReference>
<dbReference type="SMART" id="SM00849">
    <property type="entry name" value="Lactamase_B"/>
    <property type="match status" value="1"/>
</dbReference>
<proteinExistence type="predicted"/>
<evidence type="ECO:0000313" key="2">
    <source>
        <dbReference type="EMBL" id="MFC7220477.1"/>
    </source>
</evidence>
<dbReference type="PANTHER" id="PTHR42951:SF4">
    <property type="entry name" value="ACYL-COENZYME A THIOESTERASE MBLAC2"/>
    <property type="match status" value="1"/>
</dbReference>
<evidence type="ECO:0000259" key="1">
    <source>
        <dbReference type="SMART" id="SM00849"/>
    </source>
</evidence>
<accession>A0ABW2GII1</accession>
<dbReference type="InterPro" id="IPR050855">
    <property type="entry name" value="NDM-1-like"/>
</dbReference>
<dbReference type="PANTHER" id="PTHR42951">
    <property type="entry name" value="METALLO-BETA-LACTAMASE DOMAIN-CONTAINING"/>
    <property type="match status" value="1"/>
</dbReference>
<dbReference type="CDD" id="cd16282">
    <property type="entry name" value="metallo-hydrolase-like_MBL-fold"/>
    <property type="match status" value="1"/>
</dbReference>
<feature type="domain" description="Metallo-beta-lactamase" evidence="1">
    <location>
        <begin position="22"/>
        <end position="212"/>
    </location>
</feature>
<name>A0ABW2GII1_9ACTN</name>
<keyword evidence="3" id="KW-1185">Reference proteome</keyword>
<dbReference type="Gene3D" id="3.60.15.10">
    <property type="entry name" value="Ribonuclease Z/Hydroxyacylglutathione hydrolase-like"/>
    <property type="match status" value="1"/>
</dbReference>